<evidence type="ECO:0000259" key="6">
    <source>
        <dbReference type="Pfam" id="PF06271"/>
    </source>
</evidence>
<keyword evidence="4 5" id="KW-0472">Membrane</keyword>
<dbReference type="InterPro" id="IPR010432">
    <property type="entry name" value="RDD"/>
</dbReference>
<evidence type="ECO:0000313" key="8">
    <source>
        <dbReference type="Proteomes" id="UP001497602"/>
    </source>
</evidence>
<comment type="subcellular location">
    <subcellularLocation>
        <location evidence="1">Membrane</location>
        <topology evidence="1">Multi-pass membrane protein</topology>
    </subcellularLocation>
</comment>
<feature type="transmembrane region" description="Helical" evidence="5">
    <location>
        <begin position="63"/>
        <end position="84"/>
    </location>
</feature>
<evidence type="ECO:0000256" key="2">
    <source>
        <dbReference type="ARBA" id="ARBA00022692"/>
    </source>
</evidence>
<accession>A0ABP1FHH2</accession>
<comment type="caution">
    <text evidence="7">The sequence shown here is derived from an EMBL/GenBank/DDBJ whole genome shotgun (WGS) entry which is preliminary data.</text>
</comment>
<evidence type="ECO:0000313" key="7">
    <source>
        <dbReference type="EMBL" id="CAL2107684.1"/>
    </source>
</evidence>
<name>A0ABP1FHH2_9FLAO</name>
<feature type="transmembrane region" description="Helical" evidence="5">
    <location>
        <begin position="140"/>
        <end position="161"/>
    </location>
</feature>
<evidence type="ECO:0000256" key="4">
    <source>
        <dbReference type="ARBA" id="ARBA00023136"/>
    </source>
</evidence>
<evidence type="ECO:0000256" key="5">
    <source>
        <dbReference type="SAM" id="Phobius"/>
    </source>
</evidence>
<gene>
    <name evidence="7" type="ORF">T190115A13A_40206</name>
</gene>
<feature type="transmembrane region" description="Helical" evidence="5">
    <location>
        <begin position="115"/>
        <end position="134"/>
    </location>
</feature>
<dbReference type="Proteomes" id="UP001497602">
    <property type="component" value="Unassembled WGS sequence"/>
</dbReference>
<dbReference type="EMBL" id="CAXJRC010000041">
    <property type="protein sequence ID" value="CAL2107684.1"/>
    <property type="molecule type" value="Genomic_DNA"/>
</dbReference>
<feature type="domain" description="RDD" evidence="6">
    <location>
        <begin position="19"/>
        <end position="174"/>
    </location>
</feature>
<dbReference type="RefSeq" id="WP_348706087.1">
    <property type="nucleotide sequence ID" value="NZ_CAXIYA010000037.1"/>
</dbReference>
<dbReference type="PANTHER" id="PTHR38480:SF1">
    <property type="entry name" value="SLR0254 PROTEIN"/>
    <property type="match status" value="1"/>
</dbReference>
<dbReference type="Pfam" id="PF06271">
    <property type="entry name" value="RDD"/>
    <property type="match status" value="1"/>
</dbReference>
<protein>
    <submittedName>
        <fullName evidence="7">Uncharacterized membrane protein YckC, RDD family</fullName>
    </submittedName>
</protein>
<evidence type="ECO:0000256" key="1">
    <source>
        <dbReference type="ARBA" id="ARBA00004141"/>
    </source>
</evidence>
<sequence>MKRLQVNTTQNVKINFELANIGLRILAFFIDNIVKFAYLYLIISLFNFTLIKAAVDGDAWSVKAIDIMLFLPITFYSLYTEILLNGQTIGKKLLKLRVVNIEGFKPSVTDYMMRWFMRVVDFNFFILILIYVFSLGLDRYLGLIWVIFLIGKMIGFIAIIITKNNQRVGDISANTVVVNLKDDAAFSQTILEEITEKYKPKYAAVIKLSDNDARIIKDTFSGAKESRDYKTIKKLRKKIEEVTQIKSQENDMEFIETVLKDYNYYTQNM</sequence>
<dbReference type="PANTHER" id="PTHR38480">
    <property type="entry name" value="SLR0254 PROTEIN"/>
    <property type="match status" value="1"/>
</dbReference>
<evidence type="ECO:0000256" key="3">
    <source>
        <dbReference type="ARBA" id="ARBA00022989"/>
    </source>
</evidence>
<feature type="transmembrane region" description="Helical" evidence="5">
    <location>
        <begin position="21"/>
        <end position="43"/>
    </location>
</feature>
<keyword evidence="3 5" id="KW-1133">Transmembrane helix</keyword>
<proteinExistence type="predicted"/>
<keyword evidence="2 5" id="KW-0812">Transmembrane</keyword>
<reference evidence="7 8" key="1">
    <citation type="submission" date="2024-05" db="EMBL/GenBank/DDBJ databases">
        <authorList>
            <person name="Duchaud E."/>
        </authorList>
    </citation>
    <scope>NUCLEOTIDE SEQUENCE [LARGE SCALE GENOMIC DNA]</scope>
    <source>
        <strain evidence="7">Ena-SAMPLE-TAB-13-05-2024-13:56:06:370-140305</strain>
    </source>
</reference>
<keyword evidence="8" id="KW-1185">Reference proteome</keyword>
<organism evidence="7 8">
    <name type="scientific">Tenacibaculum vairaonense</name>
    <dbReference type="NCBI Taxonomy" id="3137860"/>
    <lineage>
        <taxon>Bacteria</taxon>
        <taxon>Pseudomonadati</taxon>
        <taxon>Bacteroidota</taxon>
        <taxon>Flavobacteriia</taxon>
        <taxon>Flavobacteriales</taxon>
        <taxon>Flavobacteriaceae</taxon>
        <taxon>Tenacibaculum</taxon>
    </lineage>
</organism>